<feature type="compositionally biased region" description="Low complexity" evidence="1">
    <location>
        <begin position="173"/>
        <end position="202"/>
    </location>
</feature>
<feature type="region of interest" description="Disordered" evidence="1">
    <location>
        <begin position="223"/>
        <end position="249"/>
    </location>
</feature>
<feature type="compositionally biased region" description="Low complexity" evidence="1">
    <location>
        <begin position="353"/>
        <end position="376"/>
    </location>
</feature>
<gene>
    <name evidence="3" type="ORF">SCP_0102010</name>
</gene>
<protein>
    <recommendedName>
        <fullName evidence="5">REJ domain-containing protein</fullName>
    </recommendedName>
</protein>
<feature type="compositionally biased region" description="Low complexity" evidence="1">
    <location>
        <begin position="14"/>
        <end position="41"/>
    </location>
</feature>
<accession>A0A401G583</accession>
<keyword evidence="2" id="KW-0812">Transmembrane</keyword>
<feature type="region of interest" description="Disordered" evidence="1">
    <location>
        <begin position="13"/>
        <end position="41"/>
    </location>
</feature>
<evidence type="ECO:0000256" key="2">
    <source>
        <dbReference type="SAM" id="Phobius"/>
    </source>
</evidence>
<dbReference type="EMBL" id="BFAD01000001">
    <property type="protein sequence ID" value="GBE77328.1"/>
    <property type="molecule type" value="Genomic_DNA"/>
</dbReference>
<keyword evidence="4" id="KW-1185">Reference proteome</keyword>
<dbReference type="InParanoid" id="A0A401G583"/>
<dbReference type="RefSeq" id="XP_027608241.1">
    <property type="nucleotide sequence ID" value="XM_027752440.1"/>
</dbReference>
<proteinExistence type="predicted"/>
<feature type="transmembrane region" description="Helical" evidence="2">
    <location>
        <begin position="285"/>
        <end position="306"/>
    </location>
</feature>
<name>A0A401G583_9APHY</name>
<feature type="compositionally biased region" description="Low complexity" evidence="1">
    <location>
        <begin position="137"/>
        <end position="152"/>
    </location>
</feature>
<evidence type="ECO:0000313" key="4">
    <source>
        <dbReference type="Proteomes" id="UP000287166"/>
    </source>
</evidence>
<dbReference type="AlphaFoldDB" id="A0A401G583"/>
<sequence length="500" mass="50327">MALLLWDSWKRTDSLPSASSSGPAAQDATAVPSSSVSSPSVQSSAVTVPSASALGSASSALRAAAGVPSVSLLTSSASVPASSLSSSLMSTPSSSSANPAAAPLIAPFVESSYSSSSFSSFSSSVSSSSYSSFSVSSSSSSSSSSPSASSSSTDPATEVPSTSPGNSFLQELPSSSSSSPSSSFSVPSTSDTPTPTFTPTPTENAGAANPEVILSATYSGPIAGDAGINDPPSDPSSSGTTLFVNPTPVNAGTGSATTIIQTDIPSAFNTGQQAVAKSNTKTAQILGGVLGGLSALLVIILAAFIWRRYRRKRVHSVQWIGALPPEALWQPRPSPRSPSFIMRSPPSSDFNHSSPYSPPSAQSQAAQMSEAYAYSADGHTASSDGHGGHPAPFARRPTPTISPRLIVTGVSAPAGATGSGTYDGSTTDLLMAEDDPFADPVATARANPRVMAPSPTIRAPDAVANPFGEFRAPRSMVSDSLYSVSTPGASRHDLSVAYAV</sequence>
<feature type="region of interest" description="Disordered" evidence="1">
    <location>
        <begin position="326"/>
        <end position="400"/>
    </location>
</feature>
<reference evidence="3 4" key="1">
    <citation type="journal article" date="2018" name="Sci. Rep.">
        <title>Genome sequence of the cauliflower mushroom Sparassis crispa (Hanabiratake) and its association with beneficial usage.</title>
        <authorList>
            <person name="Kiyama R."/>
            <person name="Furutani Y."/>
            <person name="Kawaguchi K."/>
            <person name="Nakanishi T."/>
        </authorList>
    </citation>
    <scope>NUCLEOTIDE SEQUENCE [LARGE SCALE GENOMIC DNA]</scope>
</reference>
<keyword evidence="2" id="KW-0472">Membrane</keyword>
<dbReference type="GeneID" id="38774245"/>
<dbReference type="STRING" id="139825.A0A401G583"/>
<dbReference type="Proteomes" id="UP000287166">
    <property type="component" value="Unassembled WGS sequence"/>
</dbReference>
<evidence type="ECO:0000256" key="1">
    <source>
        <dbReference type="SAM" id="MobiDB-lite"/>
    </source>
</evidence>
<organism evidence="3 4">
    <name type="scientific">Sparassis crispa</name>
    <dbReference type="NCBI Taxonomy" id="139825"/>
    <lineage>
        <taxon>Eukaryota</taxon>
        <taxon>Fungi</taxon>
        <taxon>Dikarya</taxon>
        <taxon>Basidiomycota</taxon>
        <taxon>Agaricomycotina</taxon>
        <taxon>Agaricomycetes</taxon>
        <taxon>Polyporales</taxon>
        <taxon>Sparassidaceae</taxon>
        <taxon>Sparassis</taxon>
    </lineage>
</organism>
<feature type="region of interest" description="Disordered" evidence="1">
    <location>
        <begin position="137"/>
        <end position="208"/>
    </location>
</feature>
<evidence type="ECO:0000313" key="3">
    <source>
        <dbReference type="EMBL" id="GBE77328.1"/>
    </source>
</evidence>
<keyword evidence="2" id="KW-1133">Transmembrane helix</keyword>
<evidence type="ECO:0008006" key="5">
    <source>
        <dbReference type="Google" id="ProtNLM"/>
    </source>
</evidence>
<feature type="compositionally biased region" description="Polar residues" evidence="1">
    <location>
        <begin position="153"/>
        <end position="169"/>
    </location>
</feature>
<feature type="compositionally biased region" description="Polar residues" evidence="1">
    <location>
        <begin position="239"/>
        <end position="249"/>
    </location>
</feature>
<comment type="caution">
    <text evidence="3">The sequence shown here is derived from an EMBL/GenBank/DDBJ whole genome shotgun (WGS) entry which is preliminary data.</text>
</comment>